<dbReference type="Gene3D" id="3.50.50.60">
    <property type="entry name" value="FAD/NAD(P)-binding domain"/>
    <property type="match status" value="1"/>
</dbReference>
<keyword evidence="4" id="KW-1185">Reference proteome</keyword>
<dbReference type="EMBL" id="AWGB01000037">
    <property type="protein sequence ID" value="ESQ88515.1"/>
    <property type="molecule type" value="Genomic_DNA"/>
</dbReference>
<protein>
    <recommendedName>
        <fullName evidence="2">FAD dependent oxidoreductase domain-containing protein</fullName>
    </recommendedName>
</protein>
<organism evidence="3 4">
    <name type="scientific">Asticcacaulis benevestitus DSM 16100 = ATCC BAA-896</name>
    <dbReference type="NCBI Taxonomy" id="1121022"/>
    <lineage>
        <taxon>Bacteria</taxon>
        <taxon>Pseudomonadati</taxon>
        <taxon>Pseudomonadota</taxon>
        <taxon>Alphaproteobacteria</taxon>
        <taxon>Caulobacterales</taxon>
        <taxon>Caulobacteraceae</taxon>
        <taxon>Asticcacaulis</taxon>
    </lineage>
</organism>
<dbReference type="PANTHER" id="PTHR13847">
    <property type="entry name" value="SARCOSINE DEHYDROGENASE-RELATED"/>
    <property type="match status" value="1"/>
</dbReference>
<sequence>MVQSPSHSLIVVGGGIVGLTIAVAAQASGHKVTLITRDDIEATASGVAAGMIAPAMEAMNDPDPAFSYRRFKDAQGAWLDLNALWPEALQQALVKAQTGDAIYISDTPAASADTLAAMGANHASVLAKSIPEASSATRIHDEWLVEAGPMLEALAAHLDALGGVSLRASVKEVSAVQVRLDSGEVLTADAVVVAAGYDSKVLADSIPGLSALRPIKGHLLDIEGRGGFGVLRSATGYLADYGRIAKFGATMQMGQADLRVEPDVVETLIGRAADMNIDIGTAMPRTGIRAATPDGWPLIGRDPASGVLVATGMRRNGYIFAPFAAKIILALIEGQPSPDEGIYRPDRF</sequence>
<dbReference type="GO" id="GO:0005737">
    <property type="term" value="C:cytoplasm"/>
    <property type="evidence" value="ECO:0007669"/>
    <property type="project" value="TreeGrafter"/>
</dbReference>
<feature type="domain" description="FAD dependent oxidoreductase" evidence="2">
    <location>
        <begin position="9"/>
        <end position="329"/>
    </location>
</feature>
<evidence type="ECO:0000313" key="4">
    <source>
        <dbReference type="Proteomes" id="UP000017837"/>
    </source>
</evidence>
<dbReference type="InterPro" id="IPR036188">
    <property type="entry name" value="FAD/NAD-bd_sf"/>
</dbReference>
<dbReference type="STRING" id="1121022.GCA_000376105_01895"/>
<dbReference type="eggNOG" id="COG0665">
    <property type="taxonomic scope" value="Bacteria"/>
</dbReference>
<dbReference type="Pfam" id="PF01266">
    <property type="entry name" value="DAO"/>
    <property type="match status" value="1"/>
</dbReference>
<evidence type="ECO:0000313" key="3">
    <source>
        <dbReference type="EMBL" id="ESQ88515.1"/>
    </source>
</evidence>
<evidence type="ECO:0000259" key="2">
    <source>
        <dbReference type="Pfam" id="PF01266"/>
    </source>
</evidence>
<dbReference type="OrthoDB" id="9790035at2"/>
<dbReference type="GO" id="GO:0016491">
    <property type="term" value="F:oxidoreductase activity"/>
    <property type="evidence" value="ECO:0007669"/>
    <property type="project" value="UniProtKB-KW"/>
</dbReference>
<dbReference type="SUPFAM" id="SSF51971">
    <property type="entry name" value="Nucleotide-binding domain"/>
    <property type="match status" value="1"/>
</dbReference>
<gene>
    <name evidence="3" type="ORF">ABENE_15835</name>
</gene>
<accession>V4PSK2</accession>
<dbReference type="InterPro" id="IPR006076">
    <property type="entry name" value="FAD-dep_OxRdtase"/>
</dbReference>
<dbReference type="Proteomes" id="UP000017837">
    <property type="component" value="Unassembled WGS sequence"/>
</dbReference>
<proteinExistence type="predicted"/>
<comment type="caution">
    <text evidence="3">The sequence shown here is derived from an EMBL/GenBank/DDBJ whole genome shotgun (WGS) entry which is preliminary data.</text>
</comment>
<name>V4PSK2_9CAUL</name>
<dbReference type="PANTHER" id="PTHR13847:SF289">
    <property type="entry name" value="GLYCINE OXIDASE"/>
    <property type="match status" value="1"/>
</dbReference>
<dbReference type="RefSeq" id="WP_018081562.1">
    <property type="nucleotide sequence ID" value="NZ_AQWM01000006.1"/>
</dbReference>
<dbReference type="AlphaFoldDB" id="V4PSK2"/>
<dbReference type="Gene3D" id="3.30.9.10">
    <property type="entry name" value="D-Amino Acid Oxidase, subunit A, domain 2"/>
    <property type="match status" value="1"/>
</dbReference>
<dbReference type="PATRIC" id="fig|1121022.4.peg.3220"/>
<evidence type="ECO:0000256" key="1">
    <source>
        <dbReference type="ARBA" id="ARBA00023002"/>
    </source>
</evidence>
<keyword evidence="1" id="KW-0560">Oxidoreductase</keyword>
<reference evidence="3 4" key="1">
    <citation type="journal article" date="2014" name="Nature">
        <title>Sequential evolution of bacterial morphology by co-option of a developmental regulator.</title>
        <authorList>
            <person name="Jiang C."/>
            <person name="Brown P.J."/>
            <person name="Ducret A."/>
            <person name="Brun Y.V."/>
        </authorList>
    </citation>
    <scope>NUCLEOTIDE SEQUENCE [LARGE SCALE GENOMIC DNA]</scope>
    <source>
        <strain evidence="3 4">DSM 16100</strain>
    </source>
</reference>